<proteinExistence type="predicted"/>
<reference evidence="2" key="1">
    <citation type="submission" date="2021-01" db="EMBL/GenBank/DDBJ databases">
        <authorList>
            <person name="Zahm M."/>
            <person name="Roques C."/>
            <person name="Cabau C."/>
            <person name="Klopp C."/>
            <person name="Donnadieu C."/>
            <person name="Jouanno E."/>
            <person name="Lampietro C."/>
            <person name="Louis A."/>
            <person name="Herpin A."/>
            <person name="Echchiki A."/>
            <person name="Berthelot C."/>
            <person name="Parey E."/>
            <person name="Roest-Crollius H."/>
            <person name="Braasch I."/>
            <person name="Postlethwait J."/>
            <person name="Bobe J."/>
            <person name="Montfort J."/>
            <person name="Bouchez O."/>
            <person name="Begum T."/>
            <person name="Mejri S."/>
            <person name="Adams A."/>
            <person name="Chen W.-J."/>
            <person name="Guiguen Y."/>
        </authorList>
    </citation>
    <scope>NUCLEOTIDE SEQUENCE</scope>
    <source>
        <tissue evidence="2">Blood</tissue>
    </source>
</reference>
<dbReference type="GO" id="GO:0005737">
    <property type="term" value="C:cytoplasm"/>
    <property type="evidence" value="ECO:0007669"/>
    <property type="project" value="TreeGrafter"/>
</dbReference>
<keyword evidence="1" id="KW-0812">Transmembrane</keyword>
<feature type="transmembrane region" description="Helical" evidence="1">
    <location>
        <begin position="12"/>
        <end position="31"/>
    </location>
</feature>
<keyword evidence="1" id="KW-1133">Transmembrane helix</keyword>
<dbReference type="Gene3D" id="3.40.50.720">
    <property type="entry name" value="NAD(P)-binding Rossmann-like Domain"/>
    <property type="match status" value="1"/>
</dbReference>
<accession>A0A8T3E5A7</accession>
<evidence type="ECO:0000313" key="3">
    <source>
        <dbReference type="Proteomes" id="UP000829720"/>
    </source>
</evidence>
<evidence type="ECO:0000313" key="2">
    <source>
        <dbReference type="EMBL" id="KAI1904609.1"/>
    </source>
</evidence>
<comment type="caution">
    <text evidence="2">The sequence shown here is derived from an EMBL/GenBank/DDBJ whole genome shotgun (WGS) entry which is preliminary data.</text>
</comment>
<dbReference type="GO" id="GO:0051170">
    <property type="term" value="P:import into nucleus"/>
    <property type="evidence" value="ECO:0007669"/>
    <property type="project" value="TreeGrafter"/>
</dbReference>
<keyword evidence="3" id="KW-1185">Reference proteome</keyword>
<dbReference type="Proteomes" id="UP000829720">
    <property type="component" value="Unassembled WGS sequence"/>
</dbReference>
<keyword evidence="1" id="KW-0472">Membrane</keyword>
<dbReference type="PANTHER" id="PTHR14097:SF7">
    <property type="entry name" value="OXIDOREDUCTASE HTATIP2"/>
    <property type="match status" value="1"/>
</dbReference>
<dbReference type="SUPFAM" id="SSF51735">
    <property type="entry name" value="NAD(P)-binding Rossmann-fold domains"/>
    <property type="match status" value="1"/>
</dbReference>
<name>A0A8T3E5A7_9TELE</name>
<dbReference type="PANTHER" id="PTHR14097">
    <property type="entry name" value="OXIDOREDUCTASE HTATIP2"/>
    <property type="match status" value="1"/>
</dbReference>
<dbReference type="EMBL" id="JAERUA010000001">
    <property type="protein sequence ID" value="KAI1904609.1"/>
    <property type="molecule type" value="Genomic_DNA"/>
</dbReference>
<dbReference type="AlphaFoldDB" id="A0A8T3E5A7"/>
<dbReference type="OrthoDB" id="430436at2759"/>
<organism evidence="2 3">
    <name type="scientific">Albula goreensis</name>
    <dbReference type="NCBI Taxonomy" id="1534307"/>
    <lineage>
        <taxon>Eukaryota</taxon>
        <taxon>Metazoa</taxon>
        <taxon>Chordata</taxon>
        <taxon>Craniata</taxon>
        <taxon>Vertebrata</taxon>
        <taxon>Euteleostomi</taxon>
        <taxon>Actinopterygii</taxon>
        <taxon>Neopterygii</taxon>
        <taxon>Teleostei</taxon>
        <taxon>Albuliformes</taxon>
        <taxon>Albulidae</taxon>
        <taxon>Albula</taxon>
    </lineage>
</organism>
<evidence type="ECO:0000256" key="1">
    <source>
        <dbReference type="SAM" id="Phobius"/>
    </source>
</evidence>
<gene>
    <name evidence="2" type="ORF">AGOR_G00007380</name>
</gene>
<protein>
    <submittedName>
        <fullName evidence="2">Uncharacterized protein</fullName>
    </submittedName>
</protein>
<dbReference type="InterPro" id="IPR036291">
    <property type="entry name" value="NAD(P)-bd_dom_sf"/>
</dbReference>
<sequence>MKLLDPTFGTVVGFWTIVVILIAVFLSLRNLDVATNTRMEHDVKTLEENFRENNLSCFILGASGETGKELVKDIVSRKIFSRITLIGRRELKFEDNAHQSLIQKVVDFEKLND</sequence>